<dbReference type="EMBL" id="BARW01026129">
    <property type="protein sequence ID" value="GAJ15442.1"/>
    <property type="molecule type" value="Genomic_DNA"/>
</dbReference>
<organism evidence="1">
    <name type="scientific">marine sediment metagenome</name>
    <dbReference type="NCBI Taxonomy" id="412755"/>
    <lineage>
        <taxon>unclassified sequences</taxon>
        <taxon>metagenomes</taxon>
        <taxon>ecological metagenomes</taxon>
    </lineage>
</organism>
<dbReference type="AlphaFoldDB" id="X1VDB1"/>
<reference evidence="1" key="1">
    <citation type="journal article" date="2014" name="Front. Microbiol.">
        <title>High frequency of phylogenetically diverse reductive dehalogenase-homologous genes in deep subseafloor sedimentary metagenomes.</title>
        <authorList>
            <person name="Kawai M."/>
            <person name="Futagami T."/>
            <person name="Toyoda A."/>
            <person name="Takaki Y."/>
            <person name="Nishi S."/>
            <person name="Hori S."/>
            <person name="Arai W."/>
            <person name="Tsubouchi T."/>
            <person name="Morono Y."/>
            <person name="Uchiyama I."/>
            <person name="Ito T."/>
            <person name="Fujiyama A."/>
            <person name="Inagaki F."/>
            <person name="Takami H."/>
        </authorList>
    </citation>
    <scope>NUCLEOTIDE SEQUENCE</scope>
    <source>
        <strain evidence="1">Expedition CK06-06</strain>
    </source>
</reference>
<comment type="caution">
    <text evidence="1">The sequence shown here is derived from an EMBL/GenBank/DDBJ whole genome shotgun (WGS) entry which is preliminary data.</text>
</comment>
<accession>X1VDB1</accession>
<gene>
    <name evidence="1" type="ORF">S12H4_42663</name>
</gene>
<sequence>MIDECPYVILPTYYSYNYAHPWIKNYYGENSLACWGHAAIWAEMWIDKD</sequence>
<evidence type="ECO:0000313" key="1">
    <source>
        <dbReference type="EMBL" id="GAJ15442.1"/>
    </source>
</evidence>
<protein>
    <submittedName>
        <fullName evidence="1">Uncharacterized protein</fullName>
    </submittedName>
</protein>
<name>X1VDB1_9ZZZZ</name>
<proteinExistence type="predicted"/>